<organism evidence="2 3">
    <name type="scientific">Caenorhabditis tropicalis</name>
    <dbReference type="NCBI Taxonomy" id="1561998"/>
    <lineage>
        <taxon>Eukaryota</taxon>
        <taxon>Metazoa</taxon>
        <taxon>Ecdysozoa</taxon>
        <taxon>Nematoda</taxon>
        <taxon>Chromadorea</taxon>
        <taxon>Rhabditida</taxon>
        <taxon>Rhabditina</taxon>
        <taxon>Rhabditomorpha</taxon>
        <taxon>Rhabditoidea</taxon>
        <taxon>Rhabditidae</taxon>
        <taxon>Peloderinae</taxon>
        <taxon>Caenorhabditis</taxon>
    </lineage>
</organism>
<dbReference type="PROSITE" id="PS50181">
    <property type="entry name" value="FBOX"/>
    <property type="match status" value="1"/>
</dbReference>
<keyword evidence="2" id="KW-1185">Reference proteome</keyword>
<reference evidence="3" key="1">
    <citation type="submission" date="2016-11" db="UniProtKB">
        <authorList>
            <consortium name="WormBaseParasite"/>
        </authorList>
    </citation>
    <scope>IDENTIFICATION</scope>
</reference>
<sequence length="166" mass="19712">MQPLLIDSNMSLVPYTFPLFNLPILAIQHVADFWNPFEIYNLSRISKRAKGIAKLVSKRPESILLDKQNVRIGYLNDHTYSNREIEWHIILSREQNPDDYKLENELYWLEEEAVINGPNGKLATIQIRKFMFHMKYAEEAWHPDYDNPVVRQMDDEECDELYLVVQ</sequence>
<evidence type="ECO:0000313" key="2">
    <source>
        <dbReference type="Proteomes" id="UP000095282"/>
    </source>
</evidence>
<dbReference type="WBParaSite" id="Csp11.Scaffold629.g15055.t1">
    <property type="protein sequence ID" value="Csp11.Scaffold629.g15055.t1"/>
    <property type="gene ID" value="Csp11.Scaffold629.g15055"/>
</dbReference>
<proteinExistence type="predicted"/>
<dbReference type="AlphaFoldDB" id="A0A1I7U5H5"/>
<evidence type="ECO:0000313" key="3">
    <source>
        <dbReference type="WBParaSite" id="Csp11.Scaffold629.g15055.t1"/>
    </source>
</evidence>
<dbReference type="Proteomes" id="UP000095282">
    <property type="component" value="Unplaced"/>
</dbReference>
<dbReference type="InterPro" id="IPR001810">
    <property type="entry name" value="F-box_dom"/>
</dbReference>
<accession>A0A1I7U5H5</accession>
<protein>
    <submittedName>
        <fullName evidence="3">F-box domain-containing protein</fullName>
    </submittedName>
</protein>
<feature type="domain" description="F-box" evidence="1">
    <location>
        <begin position="16"/>
        <end position="68"/>
    </location>
</feature>
<name>A0A1I7U5H5_9PELO</name>
<evidence type="ECO:0000259" key="1">
    <source>
        <dbReference type="PROSITE" id="PS50181"/>
    </source>
</evidence>